<evidence type="ECO:0000313" key="1">
    <source>
        <dbReference type="EMBL" id="KAI3810972.1"/>
    </source>
</evidence>
<comment type="caution">
    <text evidence="1">The sequence shown here is derived from an EMBL/GenBank/DDBJ whole genome shotgun (WGS) entry which is preliminary data.</text>
</comment>
<keyword evidence="2" id="KW-1185">Reference proteome</keyword>
<gene>
    <name evidence="1" type="ORF">L1987_20680</name>
</gene>
<sequence length="141" mass="16824">MSGGGWKGDCRQEDRDHQHEDREGWRCNINHHQQTRSMEELNRWNGYRKAQEEEWKEGHRRKNYMGDKYRQVKTIPTWKKSLPFYVSNLPEGCNNSMLWQTFGTFSSICDAYVARKKDKGGNLFGFIRMSEFSDVQTFFIV</sequence>
<protein>
    <submittedName>
        <fullName evidence="1">Uncharacterized protein</fullName>
    </submittedName>
</protein>
<dbReference type="Proteomes" id="UP001056120">
    <property type="component" value="Linkage Group LG07"/>
</dbReference>
<evidence type="ECO:0000313" key="2">
    <source>
        <dbReference type="Proteomes" id="UP001056120"/>
    </source>
</evidence>
<accession>A0ACB9IV86</accession>
<reference evidence="2" key="1">
    <citation type="journal article" date="2022" name="Mol. Ecol. Resour.">
        <title>The genomes of chicory, endive, great burdock and yacon provide insights into Asteraceae palaeo-polyploidization history and plant inulin production.</title>
        <authorList>
            <person name="Fan W."/>
            <person name="Wang S."/>
            <person name="Wang H."/>
            <person name="Wang A."/>
            <person name="Jiang F."/>
            <person name="Liu H."/>
            <person name="Zhao H."/>
            <person name="Xu D."/>
            <person name="Zhang Y."/>
        </authorList>
    </citation>
    <scope>NUCLEOTIDE SEQUENCE [LARGE SCALE GENOMIC DNA]</scope>
    <source>
        <strain evidence="2">cv. Yunnan</strain>
    </source>
</reference>
<reference evidence="1 2" key="2">
    <citation type="journal article" date="2022" name="Mol. Ecol. Resour.">
        <title>The genomes of chicory, endive, great burdock and yacon provide insights into Asteraceae paleo-polyploidization history and plant inulin production.</title>
        <authorList>
            <person name="Fan W."/>
            <person name="Wang S."/>
            <person name="Wang H."/>
            <person name="Wang A."/>
            <person name="Jiang F."/>
            <person name="Liu H."/>
            <person name="Zhao H."/>
            <person name="Xu D."/>
            <person name="Zhang Y."/>
        </authorList>
    </citation>
    <scope>NUCLEOTIDE SEQUENCE [LARGE SCALE GENOMIC DNA]</scope>
    <source>
        <strain evidence="2">cv. Yunnan</strain>
        <tissue evidence="1">Leaves</tissue>
    </source>
</reference>
<proteinExistence type="predicted"/>
<organism evidence="1 2">
    <name type="scientific">Smallanthus sonchifolius</name>
    <dbReference type="NCBI Taxonomy" id="185202"/>
    <lineage>
        <taxon>Eukaryota</taxon>
        <taxon>Viridiplantae</taxon>
        <taxon>Streptophyta</taxon>
        <taxon>Embryophyta</taxon>
        <taxon>Tracheophyta</taxon>
        <taxon>Spermatophyta</taxon>
        <taxon>Magnoliopsida</taxon>
        <taxon>eudicotyledons</taxon>
        <taxon>Gunneridae</taxon>
        <taxon>Pentapetalae</taxon>
        <taxon>asterids</taxon>
        <taxon>campanulids</taxon>
        <taxon>Asterales</taxon>
        <taxon>Asteraceae</taxon>
        <taxon>Asteroideae</taxon>
        <taxon>Heliantheae alliance</taxon>
        <taxon>Millerieae</taxon>
        <taxon>Smallanthus</taxon>
    </lineage>
</organism>
<name>A0ACB9IV86_9ASTR</name>
<dbReference type="EMBL" id="CM042024">
    <property type="protein sequence ID" value="KAI3810972.1"/>
    <property type="molecule type" value="Genomic_DNA"/>
</dbReference>